<dbReference type="RefSeq" id="WP_055634953.1">
    <property type="nucleotide sequence ID" value="NZ_JBIRRP010000014.1"/>
</dbReference>
<organism evidence="1 2">
    <name type="scientific">Streptomyces griseoruber</name>
    <dbReference type="NCBI Taxonomy" id="1943"/>
    <lineage>
        <taxon>Bacteria</taxon>
        <taxon>Bacillati</taxon>
        <taxon>Actinomycetota</taxon>
        <taxon>Actinomycetes</taxon>
        <taxon>Kitasatosporales</taxon>
        <taxon>Streptomycetaceae</taxon>
        <taxon>Streptomyces</taxon>
    </lineage>
</organism>
<dbReference type="OrthoDB" id="3405537at2"/>
<keyword evidence="2" id="KW-1185">Reference proteome</keyword>
<proteinExistence type="predicted"/>
<sequence>MRHGLPIIAASNTALFGMAGELPPIVISDLFGVHRNTANQWAALARDSWADYLATLRKIK</sequence>
<dbReference type="AlphaFoldDB" id="A0A101T0G4"/>
<reference evidence="1 2" key="1">
    <citation type="submission" date="2015-10" db="EMBL/GenBank/DDBJ databases">
        <title>Draft genome sequence of Streptomyces griseoruber DSM 40281, type strain for the species Streptomyces griseoruber.</title>
        <authorList>
            <person name="Ruckert C."/>
            <person name="Winkler A."/>
            <person name="Kalinowski J."/>
            <person name="Kampfer P."/>
            <person name="Glaeser S."/>
        </authorList>
    </citation>
    <scope>NUCLEOTIDE SEQUENCE [LARGE SCALE GENOMIC DNA]</scope>
    <source>
        <strain evidence="1 2">DSM 40281</strain>
    </source>
</reference>
<dbReference type="Proteomes" id="UP000052982">
    <property type="component" value="Unassembled WGS sequence"/>
</dbReference>
<comment type="caution">
    <text evidence="1">The sequence shown here is derived from an EMBL/GenBank/DDBJ whole genome shotgun (WGS) entry which is preliminary data.</text>
</comment>
<protein>
    <submittedName>
        <fullName evidence="1">Uncharacterized protein</fullName>
    </submittedName>
</protein>
<evidence type="ECO:0000313" key="1">
    <source>
        <dbReference type="EMBL" id="KUN83495.1"/>
    </source>
</evidence>
<dbReference type="EMBL" id="LMWW01000022">
    <property type="protein sequence ID" value="KUN83495.1"/>
    <property type="molecule type" value="Genomic_DNA"/>
</dbReference>
<name>A0A101T0G4_9ACTN</name>
<gene>
    <name evidence="1" type="ORF">AQJ64_17025</name>
</gene>
<evidence type="ECO:0000313" key="2">
    <source>
        <dbReference type="Proteomes" id="UP000052982"/>
    </source>
</evidence>
<accession>A0A101T0G4</accession>